<evidence type="ECO:0000313" key="2">
    <source>
        <dbReference type="Proteomes" id="UP000712157"/>
    </source>
</evidence>
<name>A0A949NDB3_9FIRM</name>
<organism evidence="1 2">
    <name type="scientific">Diplocloster agilis</name>
    <dbReference type="NCBI Taxonomy" id="2850323"/>
    <lineage>
        <taxon>Bacteria</taxon>
        <taxon>Bacillati</taxon>
        <taxon>Bacillota</taxon>
        <taxon>Clostridia</taxon>
        <taxon>Lachnospirales</taxon>
        <taxon>Lachnospiraceae</taxon>
        <taxon>Diplocloster</taxon>
    </lineage>
</organism>
<comment type="caution">
    <text evidence="1">The sequence shown here is derived from an EMBL/GenBank/DDBJ whole genome shotgun (WGS) entry which is preliminary data.</text>
</comment>
<reference evidence="1" key="1">
    <citation type="submission" date="2021-06" db="EMBL/GenBank/DDBJ databases">
        <title>Description of novel taxa of the family Lachnospiraceae.</title>
        <authorList>
            <person name="Chaplin A.V."/>
            <person name="Sokolova S.R."/>
            <person name="Pikina A.P."/>
            <person name="Korzhanova M."/>
            <person name="Belova V."/>
            <person name="Korostin D."/>
            <person name="Efimov B.A."/>
        </authorList>
    </citation>
    <scope>NUCLEOTIDE SEQUENCE</scope>
    <source>
        <strain evidence="1">ASD5720</strain>
    </source>
</reference>
<sequence>MILTLIIVAGAVCFPRLFFTIQDAQMMAAAHSRQEIHAKLAPEAEEIYLVNAIRDIYHNNQYFDYGGGYNYPLSIDDSPFSSTIDSLNEQLDIMTDQSALDMDLLNSFHYMIDPMIWVNGTYGIWEDKETPFSFYTIYDDAFIANGFVDIAPQLSFYMEPKTGKVLYLRMFTEQRETLKIAPRENINAYIRYLGLDVLDDWTYQPQGAMSEKAQLKIIYMQNDTEYHIQILPVGYYFYDPYLKYRDINSSGAGSTIDSYIENNSAYSAQ</sequence>
<accession>A0A949NDB3</accession>
<gene>
    <name evidence="1" type="ORF">KTH89_04480</name>
</gene>
<dbReference type="AlphaFoldDB" id="A0A949NDB3"/>
<evidence type="ECO:0000313" key="1">
    <source>
        <dbReference type="EMBL" id="MBU9735781.1"/>
    </source>
</evidence>
<proteinExistence type="predicted"/>
<protein>
    <submittedName>
        <fullName evidence="1">Uncharacterized protein</fullName>
    </submittedName>
</protein>
<dbReference type="EMBL" id="JAHQCW010000005">
    <property type="protein sequence ID" value="MBU9735781.1"/>
    <property type="molecule type" value="Genomic_DNA"/>
</dbReference>
<keyword evidence="2" id="KW-1185">Reference proteome</keyword>
<dbReference type="Proteomes" id="UP000712157">
    <property type="component" value="Unassembled WGS sequence"/>
</dbReference>